<proteinExistence type="predicted"/>
<dbReference type="OrthoDB" id="1036397at2"/>
<evidence type="ECO:0000313" key="2">
    <source>
        <dbReference type="Proteomes" id="UP000094313"/>
    </source>
</evidence>
<keyword evidence="2" id="KW-1185">Reference proteome</keyword>
<accession>A0A1D7QAJ2</accession>
<dbReference type="EMBL" id="CP017141">
    <property type="protein sequence ID" value="AOM75700.1"/>
    <property type="molecule type" value="Genomic_DNA"/>
</dbReference>
<sequence>MELQMKDILLFKTDIRTEGDKQLIAKVMQEYQIANWTVDQDDVDCVLRIVSSQLKLNDVIALVVHNGYQCEELT</sequence>
<dbReference type="Proteomes" id="UP000094313">
    <property type="component" value="Chromosome"/>
</dbReference>
<name>A0A1D7QAJ2_9SPHI</name>
<gene>
    <name evidence="1" type="ORF">BFS30_00030</name>
</gene>
<organism evidence="1 2">
    <name type="scientific">Pedobacter steynii</name>
    <dbReference type="NCBI Taxonomy" id="430522"/>
    <lineage>
        <taxon>Bacteria</taxon>
        <taxon>Pseudomonadati</taxon>
        <taxon>Bacteroidota</taxon>
        <taxon>Sphingobacteriia</taxon>
        <taxon>Sphingobacteriales</taxon>
        <taxon>Sphingobacteriaceae</taxon>
        <taxon>Pedobacter</taxon>
    </lineage>
</organism>
<protein>
    <submittedName>
        <fullName evidence="1">Uncharacterized protein</fullName>
    </submittedName>
</protein>
<dbReference type="KEGG" id="psty:BFS30_00030"/>
<dbReference type="AlphaFoldDB" id="A0A1D7QAJ2"/>
<reference evidence="1 2" key="1">
    <citation type="submission" date="2016-08" db="EMBL/GenBank/DDBJ databases">
        <authorList>
            <person name="Seilhamer J.J."/>
        </authorList>
    </citation>
    <scope>NUCLEOTIDE SEQUENCE [LARGE SCALE GENOMIC DNA]</scope>
    <source>
        <strain evidence="1 2">DX4</strain>
    </source>
</reference>
<evidence type="ECO:0000313" key="1">
    <source>
        <dbReference type="EMBL" id="AOM75700.1"/>
    </source>
</evidence>
<dbReference type="RefSeq" id="WP_069377398.1">
    <property type="nucleotide sequence ID" value="NZ_CP017141.1"/>
</dbReference>